<gene>
    <name evidence="16" type="primary">nad6</name>
</gene>
<keyword evidence="5 15" id="KW-0813">Transport</keyword>
<evidence type="ECO:0000256" key="1">
    <source>
        <dbReference type="ARBA" id="ARBA00004225"/>
    </source>
</evidence>
<dbReference type="InterPro" id="IPR001457">
    <property type="entry name" value="NADH_UbQ/plastoQ_OxRdtase_su6"/>
</dbReference>
<evidence type="ECO:0000256" key="3">
    <source>
        <dbReference type="ARBA" id="ARBA00012944"/>
    </source>
</evidence>
<comment type="catalytic activity">
    <reaction evidence="14 15">
        <text>a ubiquinone + NADH + 5 H(+)(in) = a ubiquinol + NAD(+) + 4 H(+)(out)</text>
        <dbReference type="Rhea" id="RHEA:29091"/>
        <dbReference type="Rhea" id="RHEA-COMP:9565"/>
        <dbReference type="Rhea" id="RHEA-COMP:9566"/>
        <dbReference type="ChEBI" id="CHEBI:15378"/>
        <dbReference type="ChEBI" id="CHEBI:16389"/>
        <dbReference type="ChEBI" id="CHEBI:17976"/>
        <dbReference type="ChEBI" id="CHEBI:57540"/>
        <dbReference type="ChEBI" id="CHEBI:57945"/>
        <dbReference type="EC" id="7.1.1.2"/>
    </reaction>
</comment>
<dbReference type="EMBL" id="MH671879">
    <property type="protein sequence ID" value="AYO99624.1"/>
    <property type="molecule type" value="Genomic_DNA"/>
</dbReference>
<dbReference type="Pfam" id="PF00499">
    <property type="entry name" value="Oxidored_q3"/>
    <property type="match status" value="1"/>
</dbReference>
<name>A0A3G2WJ71_9ECHI</name>
<evidence type="ECO:0000256" key="13">
    <source>
        <dbReference type="ARBA" id="ARBA00023136"/>
    </source>
</evidence>
<dbReference type="EC" id="7.1.1.2" evidence="3 15"/>
<keyword evidence="9 15" id="KW-0249">Electron transport</keyword>
<evidence type="ECO:0000256" key="4">
    <source>
        <dbReference type="ARBA" id="ARBA00021095"/>
    </source>
</evidence>
<keyword evidence="13 15" id="KW-0472">Membrane</keyword>
<dbReference type="InterPro" id="IPR042106">
    <property type="entry name" value="Nuo/plastoQ_OxRdtase_6_NuoJ"/>
</dbReference>
<keyword evidence="10 15" id="KW-1133">Transmembrane helix</keyword>
<dbReference type="Gene3D" id="1.20.120.1200">
    <property type="entry name" value="NADH-ubiquinone/plastoquinone oxidoreductase chain 6, subunit NuoJ"/>
    <property type="match status" value="1"/>
</dbReference>
<keyword evidence="11 15" id="KW-0520">NAD</keyword>
<comment type="similarity">
    <text evidence="2 15">Belongs to the complex I subunit 6 family.</text>
</comment>
<sequence>MLSLLIFMVIGGSLIVLWSSSPYYGVLGVLLQSLGYSLFLCFFGFPFFGLIFLLVYVGGMLIVFLFSTVLSAERYPSSSVLEMLFFLLASNLLILPYLELWFPIVLKFSMITLSVENQLGEIMGFLGGLTCLIAIILLVSLMVVFSLCFEHECANLRKL</sequence>
<keyword evidence="7 15" id="KW-0812">Transmembrane</keyword>
<reference evidence="16" key="1">
    <citation type="journal article" date="2018" name="Mol. Phylogenet. Evol.">
        <title>Conservation of mitochondrial genome arrangements in brittle stars (Echinodermata, Ophiuroidea).</title>
        <authorList>
            <person name="Galaska M.P."/>
            <person name="Li Y."/>
            <person name="Kocot K.M."/>
            <person name="Mahon A.R."/>
            <person name="Halanych K.M."/>
        </authorList>
    </citation>
    <scope>NUCLEOTIDE SEQUENCE</scope>
    <source>
        <strain evidence="16">Op862.4E</strain>
    </source>
</reference>
<protein>
    <recommendedName>
        <fullName evidence="4 15">NADH-ubiquinone oxidoreductase chain 6</fullName>
        <ecNumber evidence="3 15">7.1.1.2</ecNumber>
    </recommendedName>
</protein>
<evidence type="ECO:0000256" key="11">
    <source>
        <dbReference type="ARBA" id="ARBA00023027"/>
    </source>
</evidence>
<evidence type="ECO:0000256" key="15">
    <source>
        <dbReference type="RuleBase" id="RU004430"/>
    </source>
</evidence>
<keyword evidence="15" id="KW-0830">Ubiquinone</keyword>
<dbReference type="AlphaFoldDB" id="A0A3G2WJ71"/>
<accession>A0A3G2WJ71</accession>
<dbReference type="PANTHER" id="PTHR11435">
    <property type="entry name" value="NADH UBIQUINONE OXIDOREDUCTASE SUBUNIT ND6"/>
    <property type="match status" value="1"/>
</dbReference>
<comment type="subcellular location">
    <subcellularLocation>
        <location evidence="1 15">Mitochondrion membrane</location>
        <topology evidence="1 15">Multi-pass membrane protein</topology>
    </subcellularLocation>
</comment>
<evidence type="ECO:0000256" key="14">
    <source>
        <dbReference type="ARBA" id="ARBA00049551"/>
    </source>
</evidence>
<dbReference type="GO" id="GO:0008137">
    <property type="term" value="F:NADH dehydrogenase (ubiquinone) activity"/>
    <property type="evidence" value="ECO:0007669"/>
    <property type="project" value="UniProtKB-UniRule"/>
</dbReference>
<evidence type="ECO:0000256" key="8">
    <source>
        <dbReference type="ARBA" id="ARBA00022967"/>
    </source>
</evidence>
<keyword evidence="8 15" id="KW-1278">Translocase</keyword>
<proteinExistence type="inferred from homology"/>
<feature type="transmembrane region" description="Helical" evidence="15">
    <location>
        <begin position="122"/>
        <end position="149"/>
    </location>
</feature>
<keyword evidence="6 15" id="KW-0679">Respiratory chain</keyword>
<evidence type="ECO:0000256" key="6">
    <source>
        <dbReference type="ARBA" id="ARBA00022660"/>
    </source>
</evidence>
<geneLocation type="mitochondrion" evidence="16"/>
<dbReference type="GO" id="GO:0031966">
    <property type="term" value="C:mitochondrial membrane"/>
    <property type="evidence" value="ECO:0007669"/>
    <property type="project" value="UniProtKB-SubCell"/>
</dbReference>
<evidence type="ECO:0000256" key="10">
    <source>
        <dbReference type="ARBA" id="ARBA00022989"/>
    </source>
</evidence>
<evidence type="ECO:0000256" key="5">
    <source>
        <dbReference type="ARBA" id="ARBA00022448"/>
    </source>
</evidence>
<feature type="transmembrane region" description="Helical" evidence="15">
    <location>
        <begin position="35"/>
        <end position="68"/>
    </location>
</feature>
<comment type="function">
    <text evidence="15">Core subunit of the mitochondrial membrane respiratory chain NADH dehydrogenase (Complex I) which catalyzes electron transfer from NADH through the respiratory chain, using ubiquinone as an electron acceptor. Essential for the catalytic activity and assembly of complex I.</text>
</comment>
<organism evidence="16">
    <name type="scientific">Gorgonocephalus chilensis</name>
    <dbReference type="NCBI Taxonomy" id="1258644"/>
    <lineage>
        <taxon>Eukaryota</taxon>
        <taxon>Metazoa</taxon>
        <taxon>Echinodermata</taxon>
        <taxon>Eleutherozoa</taxon>
        <taxon>Asterozoa</taxon>
        <taxon>Ophiuroidea</taxon>
        <taxon>Ophiuridea</taxon>
        <taxon>Euryalida</taxon>
        <taxon>Gorgonocephalidae</taxon>
        <taxon>Gorgonocephalus</taxon>
    </lineage>
</organism>
<evidence type="ECO:0000256" key="12">
    <source>
        <dbReference type="ARBA" id="ARBA00023128"/>
    </source>
</evidence>
<dbReference type="PANTHER" id="PTHR11435:SF1">
    <property type="entry name" value="NADH-UBIQUINONE OXIDOREDUCTASE CHAIN 6"/>
    <property type="match status" value="1"/>
</dbReference>
<evidence type="ECO:0000256" key="9">
    <source>
        <dbReference type="ARBA" id="ARBA00022982"/>
    </source>
</evidence>
<evidence type="ECO:0000313" key="16">
    <source>
        <dbReference type="EMBL" id="AYO99624.1"/>
    </source>
</evidence>
<dbReference type="InterPro" id="IPR050269">
    <property type="entry name" value="ComplexI_Subunit6"/>
</dbReference>
<keyword evidence="12 15" id="KW-0496">Mitochondrion</keyword>
<feature type="transmembrane region" description="Helical" evidence="15">
    <location>
        <begin position="80"/>
        <end position="102"/>
    </location>
</feature>
<evidence type="ECO:0000256" key="7">
    <source>
        <dbReference type="ARBA" id="ARBA00022692"/>
    </source>
</evidence>
<evidence type="ECO:0000256" key="2">
    <source>
        <dbReference type="ARBA" id="ARBA00005698"/>
    </source>
</evidence>